<organism evidence="4">
    <name type="scientific">Schistosoma curassoni</name>
    <dbReference type="NCBI Taxonomy" id="6186"/>
    <lineage>
        <taxon>Eukaryota</taxon>
        <taxon>Metazoa</taxon>
        <taxon>Spiralia</taxon>
        <taxon>Lophotrochozoa</taxon>
        <taxon>Platyhelminthes</taxon>
        <taxon>Trematoda</taxon>
        <taxon>Digenea</taxon>
        <taxon>Strigeidida</taxon>
        <taxon>Schistosomatoidea</taxon>
        <taxon>Schistosomatidae</taxon>
        <taxon>Schistosoma</taxon>
    </lineage>
</organism>
<reference evidence="2 3" key="2">
    <citation type="submission" date="2018-11" db="EMBL/GenBank/DDBJ databases">
        <authorList>
            <consortium name="Pathogen Informatics"/>
        </authorList>
    </citation>
    <scope>NUCLEOTIDE SEQUENCE [LARGE SCALE GENOMIC DNA]</scope>
    <source>
        <strain evidence="2">Dakar</strain>
        <strain evidence="3">Dakar, Senegal</strain>
    </source>
</reference>
<dbReference type="AlphaFoldDB" id="A0A183JL10"/>
<proteinExistence type="predicted"/>
<evidence type="ECO:0000313" key="3">
    <source>
        <dbReference type="Proteomes" id="UP000279833"/>
    </source>
</evidence>
<accession>A0A183JL10</accession>
<dbReference type="STRING" id="6186.A0A183JL10"/>
<dbReference type="WBParaSite" id="SCUD_0000339101-mRNA-1">
    <property type="protein sequence ID" value="SCUD_0000339101-mRNA-1"/>
    <property type="gene ID" value="SCUD_0000339101"/>
</dbReference>
<sequence length="94" mass="10977">MKRLSNRFGDFFLSMMSVLKSYEIANLKQPSSKPIVDESVSASSNHSTRPRRRNNAILLMYSGWGYYGMQRLVDNLMRNLFDFLIVNNLLCLYM</sequence>
<evidence type="ECO:0000313" key="2">
    <source>
        <dbReference type="EMBL" id="VDO81519.1"/>
    </source>
</evidence>
<dbReference type="Proteomes" id="UP000279833">
    <property type="component" value="Unassembled WGS sequence"/>
</dbReference>
<evidence type="ECO:0000313" key="4">
    <source>
        <dbReference type="WBParaSite" id="SCUD_0000339101-mRNA-1"/>
    </source>
</evidence>
<keyword evidence="3" id="KW-1185">Reference proteome</keyword>
<evidence type="ECO:0000256" key="1">
    <source>
        <dbReference type="SAM" id="MobiDB-lite"/>
    </source>
</evidence>
<protein>
    <submittedName>
        <fullName evidence="4">Flavodoxin-like domain-containing protein</fullName>
    </submittedName>
</protein>
<name>A0A183JL10_9TREM</name>
<reference evidence="4" key="1">
    <citation type="submission" date="2016-06" db="UniProtKB">
        <authorList>
            <consortium name="WormBaseParasite"/>
        </authorList>
    </citation>
    <scope>IDENTIFICATION</scope>
</reference>
<feature type="region of interest" description="Disordered" evidence="1">
    <location>
        <begin position="29"/>
        <end position="49"/>
    </location>
</feature>
<dbReference type="EMBL" id="UZAK01003810">
    <property type="protein sequence ID" value="VDO81519.1"/>
    <property type="molecule type" value="Genomic_DNA"/>
</dbReference>
<gene>
    <name evidence="2" type="ORF">SCUD_LOCUS3391</name>
</gene>